<comment type="similarity">
    <text evidence="2">Belongs to the threonine synthase family.</text>
</comment>
<dbReference type="PANTHER" id="PTHR43515:SF1">
    <property type="entry name" value="THREONINE SYNTHASE-LIKE 1"/>
    <property type="match status" value="1"/>
</dbReference>
<dbReference type="AlphaFoldDB" id="A0A2S1ESX3"/>
<sequence>MDYRSTQGNVSTTLKSSAAIIQGLSPDGGLYVPVKFPQPSYNLQQIVTLPYQQLAAIILNWFFDDFPTNLLTESINEAYNKQWDAPAITPVSSRHAGNYYLELFHGPTLAFKDVALQLLPRLMKKAATLNKLNKKIVILTATSGDTGTASMHGFSDQNGTEVIVFYPAGGVSSVQLHQMLSQPGVNLHAIGIEGNFDNAQTSVKHIFNDLDFNKRLANNDYLFSSANSMNIGRLIPQIVYYFSAYGQLLQQKAINVGNTVNFAVPTGNFGDILAGYYAKKLGLPINKLICASDENNVLTEFFTTGVYDRRRKFFLTNSPAMDILVSSNLERLLFDLYNQDSQTIADLMHQLVTNGRYQISNDVLNKLHQQFIAGFATPKKVEEEIKRVYENDSYVIDPHTAVASYVTNQYQQKSNDQTPTIIVSTASPYKFPETVYHALTSHKTIKNGLPAIHQLHNLLGDQLSQGVNDLLNQTPRHENIIKAIGMKAKISEILGLS</sequence>
<dbReference type="InterPro" id="IPR029144">
    <property type="entry name" value="Thr_synth_N"/>
</dbReference>
<dbReference type="Pfam" id="PF14821">
    <property type="entry name" value="Thr_synth_N"/>
    <property type="match status" value="1"/>
</dbReference>
<dbReference type="SUPFAM" id="SSF53686">
    <property type="entry name" value="Tryptophan synthase beta subunit-like PLP-dependent enzymes"/>
    <property type="match status" value="1"/>
</dbReference>
<dbReference type="InterPro" id="IPR004450">
    <property type="entry name" value="Thr_synthase-like"/>
</dbReference>
<dbReference type="InterPro" id="IPR037158">
    <property type="entry name" value="Thr_synth_N_sf"/>
</dbReference>
<dbReference type="Gene3D" id="3.90.1380.10">
    <property type="entry name" value="Threonine synthase, N-terminal domain"/>
    <property type="match status" value="1"/>
</dbReference>
<name>A0A2S1ESX3_LIMRT</name>
<gene>
    <name evidence="8" type="primary">thrC</name>
    <name evidence="8" type="ORF">LWHH1689_1736</name>
</gene>
<dbReference type="Pfam" id="PF24857">
    <property type="entry name" value="THR4_C"/>
    <property type="match status" value="1"/>
</dbReference>
<dbReference type="InterPro" id="IPR001926">
    <property type="entry name" value="TrpB-like_PALP"/>
</dbReference>
<evidence type="ECO:0000256" key="1">
    <source>
        <dbReference type="ARBA" id="ARBA00001933"/>
    </source>
</evidence>
<feature type="domain" description="Threonine synthase N-terminal" evidence="7">
    <location>
        <begin position="3"/>
        <end position="79"/>
    </location>
</feature>
<evidence type="ECO:0000313" key="8">
    <source>
        <dbReference type="EMBL" id="AWD63023.1"/>
    </source>
</evidence>
<evidence type="ECO:0000256" key="2">
    <source>
        <dbReference type="ARBA" id="ARBA00005517"/>
    </source>
</evidence>
<dbReference type="EMBL" id="CP027805">
    <property type="protein sequence ID" value="AWD63023.1"/>
    <property type="molecule type" value="Genomic_DNA"/>
</dbReference>
<proteinExistence type="inferred from homology"/>
<reference evidence="8 9" key="1">
    <citation type="submission" date="2018-03" db="EMBL/GenBank/DDBJ databases">
        <title>Complete Genome Sequence of the Chinese traditional Highland Barley wine Isolate Lactobacillus reuteri WHH1689.</title>
        <authorList>
            <person name="Chen S."/>
            <person name="Chen L."/>
            <person name="Chen L."/>
            <person name="Li Y."/>
        </authorList>
    </citation>
    <scope>NUCLEOTIDE SEQUENCE [LARGE SCALE GENOMIC DNA]</scope>
    <source>
        <strain evidence="8 9">WHH1689</strain>
    </source>
</reference>
<protein>
    <recommendedName>
        <fullName evidence="4">Threonine synthase</fullName>
        <ecNumber evidence="4">4.2.3.1</ecNumber>
    </recommendedName>
</protein>
<dbReference type="InterPro" id="IPR036052">
    <property type="entry name" value="TrpB-like_PALP_sf"/>
</dbReference>
<evidence type="ECO:0000259" key="7">
    <source>
        <dbReference type="Pfam" id="PF14821"/>
    </source>
</evidence>
<dbReference type="Proteomes" id="UP000244369">
    <property type="component" value="Chromosome"/>
</dbReference>
<dbReference type="GO" id="GO:0009088">
    <property type="term" value="P:threonine biosynthetic process"/>
    <property type="evidence" value="ECO:0007669"/>
    <property type="project" value="UniProtKB-UniRule"/>
</dbReference>
<dbReference type="NCBIfam" id="TIGR00260">
    <property type="entry name" value="thrC"/>
    <property type="match status" value="1"/>
</dbReference>
<keyword evidence="3 5" id="KW-0663">Pyridoxal phosphate</keyword>
<comment type="cofactor">
    <cofactor evidence="1 5">
        <name>pyridoxal 5'-phosphate</name>
        <dbReference type="ChEBI" id="CHEBI:597326"/>
    </cofactor>
</comment>
<accession>A0A2S1ESX3</accession>
<dbReference type="PANTHER" id="PTHR43515">
    <property type="entry name" value="THREONINE SYNTHASE-LIKE 1"/>
    <property type="match status" value="1"/>
</dbReference>
<evidence type="ECO:0000259" key="6">
    <source>
        <dbReference type="Pfam" id="PF00291"/>
    </source>
</evidence>
<dbReference type="CDD" id="cd01560">
    <property type="entry name" value="Thr-synth_2"/>
    <property type="match status" value="1"/>
</dbReference>
<evidence type="ECO:0000256" key="5">
    <source>
        <dbReference type="PIRSR" id="PIRSR604450-51"/>
    </source>
</evidence>
<feature type="domain" description="Tryptophan synthase beta chain-like PALP" evidence="6">
    <location>
        <begin position="101"/>
        <end position="341"/>
    </location>
</feature>
<organism evidence="8 9">
    <name type="scientific">Limosilactobacillus reuteri</name>
    <name type="common">Lactobacillus reuteri</name>
    <dbReference type="NCBI Taxonomy" id="1598"/>
    <lineage>
        <taxon>Bacteria</taxon>
        <taxon>Bacillati</taxon>
        <taxon>Bacillota</taxon>
        <taxon>Bacilli</taxon>
        <taxon>Lactobacillales</taxon>
        <taxon>Lactobacillaceae</taxon>
        <taxon>Limosilactobacillus</taxon>
    </lineage>
</organism>
<feature type="modified residue" description="N6-(pyridoxal phosphate)lysine" evidence="5">
    <location>
        <position position="112"/>
    </location>
</feature>
<dbReference type="EC" id="4.2.3.1" evidence="4"/>
<evidence type="ECO:0000256" key="4">
    <source>
        <dbReference type="NCBIfam" id="TIGR00260"/>
    </source>
</evidence>
<evidence type="ECO:0000256" key="3">
    <source>
        <dbReference type="ARBA" id="ARBA00022898"/>
    </source>
</evidence>
<dbReference type="Gene3D" id="3.40.50.1100">
    <property type="match status" value="2"/>
</dbReference>
<dbReference type="GO" id="GO:0004795">
    <property type="term" value="F:threonine synthase activity"/>
    <property type="evidence" value="ECO:0007669"/>
    <property type="project" value="UniProtKB-UniRule"/>
</dbReference>
<dbReference type="GO" id="GO:0005737">
    <property type="term" value="C:cytoplasm"/>
    <property type="evidence" value="ECO:0007669"/>
    <property type="project" value="TreeGrafter"/>
</dbReference>
<dbReference type="Pfam" id="PF00291">
    <property type="entry name" value="PALP"/>
    <property type="match status" value="1"/>
</dbReference>
<evidence type="ECO:0000313" key="9">
    <source>
        <dbReference type="Proteomes" id="UP000244369"/>
    </source>
</evidence>